<feature type="transmembrane region" description="Helical" evidence="8">
    <location>
        <begin position="78"/>
        <end position="100"/>
    </location>
</feature>
<dbReference type="PROSITE" id="PS50850">
    <property type="entry name" value="MFS"/>
    <property type="match status" value="1"/>
</dbReference>
<evidence type="ECO:0000256" key="3">
    <source>
        <dbReference type="ARBA" id="ARBA00022692"/>
    </source>
</evidence>
<evidence type="ECO:0000256" key="1">
    <source>
        <dbReference type="ARBA" id="ARBA00004141"/>
    </source>
</evidence>
<evidence type="ECO:0000256" key="7">
    <source>
        <dbReference type="SAM" id="MobiDB-lite"/>
    </source>
</evidence>
<dbReference type="InterPro" id="IPR011701">
    <property type="entry name" value="MFS"/>
</dbReference>
<feature type="transmembrane region" description="Helical" evidence="8">
    <location>
        <begin position="212"/>
        <end position="236"/>
    </location>
</feature>
<accession>A0A0P7AZX5</accession>
<keyword evidence="3 8" id="KW-0812">Transmembrane</keyword>
<dbReference type="InterPro" id="IPR020846">
    <property type="entry name" value="MFS_dom"/>
</dbReference>
<dbReference type="InterPro" id="IPR001958">
    <property type="entry name" value="Tet-R_TetA/multi-R_MdtG-like"/>
</dbReference>
<evidence type="ECO:0000256" key="5">
    <source>
        <dbReference type="ARBA" id="ARBA00023136"/>
    </source>
</evidence>
<evidence type="ECO:0000313" key="11">
    <source>
        <dbReference type="Proteomes" id="UP000050424"/>
    </source>
</evidence>
<comment type="subcellular location">
    <subcellularLocation>
        <location evidence="1">Membrane</location>
        <topology evidence="1">Multi-pass membrane protein</topology>
    </subcellularLocation>
</comment>
<dbReference type="InterPro" id="IPR036259">
    <property type="entry name" value="MFS_trans_sf"/>
</dbReference>
<dbReference type="GO" id="GO:0022857">
    <property type="term" value="F:transmembrane transporter activity"/>
    <property type="evidence" value="ECO:0007669"/>
    <property type="project" value="InterPro"/>
</dbReference>
<dbReference type="Pfam" id="PF07690">
    <property type="entry name" value="MFS_1"/>
    <property type="match status" value="2"/>
</dbReference>
<keyword evidence="5 8" id="KW-0472">Membrane</keyword>
<feature type="transmembrane region" description="Helical" evidence="8">
    <location>
        <begin position="112"/>
        <end position="130"/>
    </location>
</feature>
<evidence type="ECO:0000313" key="10">
    <source>
        <dbReference type="EMBL" id="KPM34522.1"/>
    </source>
</evidence>
<feature type="transmembrane region" description="Helical" evidence="8">
    <location>
        <begin position="358"/>
        <end position="384"/>
    </location>
</feature>
<comment type="caution">
    <text evidence="10">The sequence shown here is derived from an EMBL/GenBank/DDBJ whole genome shotgun (WGS) entry which is preliminary data.</text>
</comment>
<dbReference type="OrthoDB" id="10262656at2759"/>
<feature type="transmembrane region" description="Helical" evidence="8">
    <location>
        <begin position="312"/>
        <end position="338"/>
    </location>
</feature>
<evidence type="ECO:0000256" key="6">
    <source>
        <dbReference type="ARBA" id="ARBA00023180"/>
    </source>
</evidence>
<evidence type="ECO:0000256" key="4">
    <source>
        <dbReference type="ARBA" id="ARBA00022989"/>
    </source>
</evidence>
<dbReference type="Gene3D" id="1.20.1250.20">
    <property type="entry name" value="MFS general substrate transporter like domains"/>
    <property type="match status" value="1"/>
</dbReference>
<dbReference type="EMBL" id="LKCW01000329">
    <property type="protein sequence ID" value="KPM34522.1"/>
    <property type="molecule type" value="Genomic_DNA"/>
</dbReference>
<dbReference type="PANTHER" id="PTHR23504">
    <property type="entry name" value="MAJOR FACILITATOR SUPERFAMILY DOMAIN-CONTAINING PROTEIN 10"/>
    <property type="match status" value="1"/>
</dbReference>
<feature type="transmembrane region" description="Helical" evidence="8">
    <location>
        <begin position="170"/>
        <end position="192"/>
    </location>
</feature>
<feature type="region of interest" description="Disordered" evidence="7">
    <location>
        <begin position="547"/>
        <end position="577"/>
    </location>
</feature>
<organism evidence="10 11">
    <name type="scientific">Neonectria ditissima</name>
    <dbReference type="NCBI Taxonomy" id="78410"/>
    <lineage>
        <taxon>Eukaryota</taxon>
        <taxon>Fungi</taxon>
        <taxon>Dikarya</taxon>
        <taxon>Ascomycota</taxon>
        <taxon>Pezizomycotina</taxon>
        <taxon>Sordariomycetes</taxon>
        <taxon>Hypocreomycetidae</taxon>
        <taxon>Hypocreales</taxon>
        <taxon>Nectriaceae</taxon>
        <taxon>Neonectria</taxon>
    </lineage>
</organism>
<evidence type="ECO:0000256" key="2">
    <source>
        <dbReference type="ARBA" id="ARBA00022448"/>
    </source>
</evidence>
<dbReference type="PANTHER" id="PTHR23504:SF8">
    <property type="entry name" value="TRANSPORTER, PUTATIVE (AFU_ORTHOLOGUE AFUA_1G03730)-RELATED"/>
    <property type="match status" value="1"/>
</dbReference>
<feature type="transmembrane region" description="Helical" evidence="8">
    <location>
        <begin position="497"/>
        <end position="516"/>
    </location>
</feature>
<evidence type="ECO:0000256" key="8">
    <source>
        <dbReference type="SAM" id="Phobius"/>
    </source>
</evidence>
<feature type="transmembrane region" description="Helical" evidence="8">
    <location>
        <begin position="424"/>
        <end position="449"/>
    </location>
</feature>
<keyword evidence="11" id="KW-1185">Reference proteome</keyword>
<keyword evidence="4 8" id="KW-1133">Transmembrane helix</keyword>
<keyword evidence="6" id="KW-0325">Glycoprotein</keyword>
<gene>
    <name evidence="10" type="ORF">AK830_g12055</name>
</gene>
<feature type="transmembrane region" description="Helical" evidence="8">
    <location>
        <begin position="456"/>
        <end position="477"/>
    </location>
</feature>
<proteinExistence type="predicted"/>
<dbReference type="CDD" id="cd17330">
    <property type="entry name" value="MFS_SLC46_TetA_like"/>
    <property type="match status" value="1"/>
</dbReference>
<reference evidence="10 11" key="1">
    <citation type="submission" date="2015-09" db="EMBL/GenBank/DDBJ databases">
        <title>Draft genome of a European isolate of the apple canker pathogen Neonectria ditissima.</title>
        <authorList>
            <person name="Gomez-Cortecero A."/>
            <person name="Harrison R.J."/>
            <person name="Armitage A.D."/>
        </authorList>
    </citation>
    <scope>NUCLEOTIDE SEQUENCE [LARGE SCALE GENOMIC DNA]</scope>
    <source>
        <strain evidence="10 11">R09/05</strain>
    </source>
</reference>
<evidence type="ECO:0000259" key="9">
    <source>
        <dbReference type="PROSITE" id="PS50850"/>
    </source>
</evidence>
<keyword evidence="2" id="KW-0813">Transport</keyword>
<dbReference type="SUPFAM" id="SSF103473">
    <property type="entry name" value="MFS general substrate transporter"/>
    <property type="match status" value="1"/>
</dbReference>
<dbReference type="Proteomes" id="UP000050424">
    <property type="component" value="Unassembled WGS sequence"/>
</dbReference>
<name>A0A0P7AZX5_9HYPO</name>
<protein>
    <recommendedName>
        <fullName evidence="9">Major facilitator superfamily (MFS) profile domain-containing protein</fullName>
    </recommendedName>
</protein>
<feature type="transmembrane region" description="Helical" evidence="8">
    <location>
        <begin position="396"/>
        <end position="418"/>
    </location>
</feature>
<sequence>MASKASRPKPKLPSKQLAILDDYIGENASNGSWDGSRRISTMSHHHAFARVAEPMAYTSVFPYLPDMIKSFGVEQNKVAQWAGLTSGVFSISQSITAVAWGKASDTYGRKPTIIIGLLGTMVCFVVWGMSTSLPMAITVRAIQGGGNGNVGIIRTMVAEMVPEKELQPRAFSIMPLVWSIGSVIGPIFGGFFAEPAKQYPGVFGDIEYFKRFPFALPNLVLTIFFLLSATCATLFLHETLPSKRGHHDWGLHVGQRLTRSLRRKPAPVSSRRLSFVDGEATAPLLPNKVVLKKHVEQPVPSSMMDVFTYQTVVNLVVYAFLAFHSVAYDQILTVFLNYPVMEKTPKNFQPPFYFSGGFGLSSGEIGTMFTLYGIVCGLIQFVIYPPLVTRFGVLKCFRVCSLVMPIVYFLTPYCVLFESSHARLGALLAVMFVKGAAIIVAFPSTTILLTNSCSSLRVLGTLNGFATTFSGIGRALGPASAGAVFTWGADNGYMVASWFYLMLFALLGAIPVFLIVEGDGPSASVESSDAEDSDSSASASLLIPAESAVLDDSDSEAETLRGQSQSQDYGSMKSMRT</sequence>
<dbReference type="PRINTS" id="PR01035">
    <property type="entry name" value="TCRTETA"/>
</dbReference>
<dbReference type="AlphaFoldDB" id="A0A0P7AZX5"/>
<dbReference type="GO" id="GO:0016020">
    <property type="term" value="C:membrane"/>
    <property type="evidence" value="ECO:0007669"/>
    <property type="project" value="UniProtKB-SubCell"/>
</dbReference>
<feature type="domain" description="Major facilitator superfamily (MFS) profile" evidence="9">
    <location>
        <begin position="42"/>
        <end position="520"/>
    </location>
</feature>